<reference evidence="2" key="2">
    <citation type="submission" date="2014-05" db="EMBL/GenBank/DDBJ databases">
        <title>The genome and life-stage specific transcriptomes of Globodera pallida elucidate key aspects of plant parasitism by a cyst nematode.</title>
        <authorList>
            <person name="Cotton J.A."/>
            <person name="Lilley C.J."/>
            <person name="Jones L.M."/>
            <person name="Kikuchi T."/>
            <person name="Reid A.J."/>
            <person name="Thorpe P."/>
            <person name="Tsai I.J."/>
            <person name="Beasley H."/>
            <person name="Blok V."/>
            <person name="Cock P.J.A."/>
            <person name="Van den Akker S.E."/>
            <person name="Holroyd N."/>
            <person name="Hunt M."/>
            <person name="Mantelin S."/>
            <person name="Naghra H."/>
            <person name="Pain A."/>
            <person name="Palomares-Rius J.E."/>
            <person name="Zarowiecki M."/>
            <person name="Berriman M."/>
            <person name="Jones J.T."/>
            <person name="Urwin P.E."/>
        </authorList>
    </citation>
    <scope>NUCLEOTIDE SEQUENCE [LARGE SCALE GENOMIC DNA]</scope>
    <source>
        <strain evidence="2">Lindley</strain>
    </source>
</reference>
<dbReference type="Pfam" id="PF00538">
    <property type="entry name" value="Linker_histone"/>
    <property type="match status" value="1"/>
</dbReference>
<dbReference type="PROSITE" id="PS51504">
    <property type="entry name" value="H15"/>
    <property type="match status" value="1"/>
</dbReference>
<dbReference type="InterPro" id="IPR005818">
    <property type="entry name" value="Histone_H1/H5_H15"/>
</dbReference>
<dbReference type="GO" id="GO:0006334">
    <property type="term" value="P:nucleosome assembly"/>
    <property type="evidence" value="ECO:0007669"/>
    <property type="project" value="InterPro"/>
</dbReference>
<accession>A0A183BJF9</accession>
<dbReference type="GO" id="GO:0003677">
    <property type="term" value="F:DNA binding"/>
    <property type="evidence" value="ECO:0007669"/>
    <property type="project" value="InterPro"/>
</dbReference>
<reference evidence="3" key="3">
    <citation type="submission" date="2016-06" db="UniProtKB">
        <authorList>
            <consortium name="WormBaseParasite"/>
        </authorList>
    </citation>
    <scope>IDENTIFICATION</scope>
</reference>
<dbReference type="Proteomes" id="UP000050741">
    <property type="component" value="Unassembled WGS sequence"/>
</dbReference>
<evidence type="ECO:0000313" key="3">
    <source>
        <dbReference type="WBParaSite" id="GPLIN_000073800"/>
    </source>
</evidence>
<evidence type="ECO:0000313" key="2">
    <source>
        <dbReference type="Proteomes" id="UP000050741"/>
    </source>
</evidence>
<name>A0A183BJF9_GLOPA</name>
<proteinExistence type="predicted"/>
<dbReference type="SMART" id="SM00526">
    <property type="entry name" value="H15"/>
    <property type="match status" value="1"/>
</dbReference>
<evidence type="ECO:0000259" key="1">
    <source>
        <dbReference type="PROSITE" id="PS51504"/>
    </source>
</evidence>
<keyword evidence="2" id="KW-1185">Reference proteome</keyword>
<reference evidence="2" key="1">
    <citation type="submission" date="2013-12" db="EMBL/GenBank/DDBJ databases">
        <authorList>
            <person name="Aslett M."/>
        </authorList>
    </citation>
    <scope>NUCLEOTIDE SEQUENCE [LARGE SCALE GENOMIC DNA]</scope>
    <source>
        <strain evidence="2">Lindley</strain>
    </source>
</reference>
<dbReference type="SUPFAM" id="SSF46785">
    <property type="entry name" value="Winged helix' DNA-binding domain"/>
    <property type="match status" value="1"/>
</dbReference>
<protein>
    <submittedName>
        <fullName evidence="3">H15 domain-containing protein</fullName>
    </submittedName>
</protein>
<dbReference type="Gene3D" id="1.10.10.10">
    <property type="entry name" value="Winged helix-like DNA-binding domain superfamily/Winged helix DNA-binding domain"/>
    <property type="match status" value="1"/>
</dbReference>
<organism evidence="2 3">
    <name type="scientific">Globodera pallida</name>
    <name type="common">Potato cyst nematode worm</name>
    <name type="synonym">Heterodera pallida</name>
    <dbReference type="NCBI Taxonomy" id="36090"/>
    <lineage>
        <taxon>Eukaryota</taxon>
        <taxon>Metazoa</taxon>
        <taxon>Ecdysozoa</taxon>
        <taxon>Nematoda</taxon>
        <taxon>Chromadorea</taxon>
        <taxon>Rhabditida</taxon>
        <taxon>Tylenchina</taxon>
        <taxon>Tylenchomorpha</taxon>
        <taxon>Tylenchoidea</taxon>
        <taxon>Heteroderidae</taxon>
        <taxon>Heteroderinae</taxon>
        <taxon>Globodera</taxon>
    </lineage>
</organism>
<dbReference type="WBParaSite" id="GPLIN_000073800">
    <property type="protein sequence ID" value="GPLIN_000073800"/>
    <property type="gene ID" value="GPLIN_000073800"/>
</dbReference>
<dbReference type="GO" id="GO:0000786">
    <property type="term" value="C:nucleosome"/>
    <property type="evidence" value="ECO:0007669"/>
    <property type="project" value="InterPro"/>
</dbReference>
<dbReference type="InterPro" id="IPR036388">
    <property type="entry name" value="WH-like_DNA-bd_sf"/>
</dbReference>
<dbReference type="AlphaFoldDB" id="A0A183BJF9"/>
<sequence length="102" mass="11064">MSELGTSEVGIPPIPAPYIQMIRKTLSVKNGASREAILKFIMENFDVGSSQARANGYLNKALTRAVASGDQKQVLQSDRSAPILPNLRSKESELGKAYLKNS</sequence>
<dbReference type="InterPro" id="IPR036390">
    <property type="entry name" value="WH_DNA-bd_sf"/>
</dbReference>
<feature type="domain" description="H15" evidence="1">
    <location>
        <begin position="1"/>
        <end position="93"/>
    </location>
</feature>